<comment type="caution">
    <text evidence="3">The sequence shown here is derived from an EMBL/GenBank/DDBJ whole genome shotgun (WGS) entry which is preliminary data.</text>
</comment>
<dbReference type="InterPro" id="IPR011446">
    <property type="entry name" value="BBP7"/>
</dbReference>
<dbReference type="RefSeq" id="WP_194539635.1">
    <property type="nucleotide sequence ID" value="NZ_JACEFB010000019.1"/>
</dbReference>
<keyword evidence="2" id="KW-0812">Transmembrane</keyword>
<evidence type="ECO:0000256" key="2">
    <source>
        <dbReference type="SAM" id="Phobius"/>
    </source>
</evidence>
<dbReference type="Proteomes" id="UP000542342">
    <property type="component" value="Unassembled WGS sequence"/>
</dbReference>
<dbReference type="EMBL" id="JACEFB010000019">
    <property type="protein sequence ID" value="MBA2227769.1"/>
    <property type="molecule type" value="Genomic_DNA"/>
</dbReference>
<keyword evidence="2" id="KW-1133">Transmembrane helix</keyword>
<dbReference type="AlphaFoldDB" id="A0A7V9AD61"/>
<gene>
    <name evidence="3" type="ORF">H0921_16540</name>
</gene>
<sequence>MLVRAKRRSDRGNTVGVHLLLSLGVLGGVVFSGTFLWAQDTSPPGATPPASTLAPTPPSSDAPLPLVPPPATTGSDDPATVPGTSSPPGLEYDPRYLYLPPVAPRRGPDVCYPPGRWWVRPALELAWWPVPPLQQNLRLAIPDQDGSAFLGPYLLTAGRDVPTFQAAFSLNGGFWLDSLNRWGVEAGLFVLGGNATIFPGYAPEMLVLFPDGVRGGAPQLLVFPPGTPLLDVFPLTYTSWYITADVNYRHNLLCTPQYRLDLLLGYRHAFAQDELYFGEPPDGSTVDQHRFNRLAASNPFHGGQVGLAGEYRGGPWFVAGAVKVAWGVVTPKIESTGLFTGTFAPGPAAWQRPAGLDSRWGERFAVLPALEVTVGRQVGNHLRLYAGYTFHYLSRSIRLADALDPRTTPRLTDLWLQSLSLGLEARF</sequence>
<keyword evidence="2" id="KW-0472">Membrane</keyword>
<feature type="transmembrane region" description="Helical" evidence="2">
    <location>
        <begin position="12"/>
        <end position="38"/>
    </location>
</feature>
<protein>
    <submittedName>
        <fullName evidence="3">BBP7 family outer membrane beta-barrel protein</fullName>
    </submittedName>
</protein>
<keyword evidence="4" id="KW-1185">Reference proteome</keyword>
<feature type="compositionally biased region" description="Low complexity" evidence="1">
    <location>
        <begin position="42"/>
        <end position="54"/>
    </location>
</feature>
<proteinExistence type="predicted"/>
<evidence type="ECO:0000313" key="4">
    <source>
        <dbReference type="Proteomes" id="UP000542342"/>
    </source>
</evidence>
<evidence type="ECO:0000313" key="3">
    <source>
        <dbReference type="EMBL" id="MBA2227769.1"/>
    </source>
</evidence>
<evidence type="ECO:0000256" key="1">
    <source>
        <dbReference type="SAM" id="MobiDB-lite"/>
    </source>
</evidence>
<feature type="region of interest" description="Disordered" evidence="1">
    <location>
        <begin position="42"/>
        <end position="89"/>
    </location>
</feature>
<feature type="compositionally biased region" description="Pro residues" evidence="1">
    <location>
        <begin position="55"/>
        <end position="71"/>
    </location>
</feature>
<organism evidence="3 4">
    <name type="scientific">Thermogemmata fonticola</name>
    <dbReference type="NCBI Taxonomy" id="2755323"/>
    <lineage>
        <taxon>Bacteria</taxon>
        <taxon>Pseudomonadati</taxon>
        <taxon>Planctomycetota</taxon>
        <taxon>Planctomycetia</taxon>
        <taxon>Gemmatales</taxon>
        <taxon>Gemmataceae</taxon>
        <taxon>Thermogemmata</taxon>
    </lineage>
</organism>
<accession>A0A7V9AD61</accession>
<name>A0A7V9AD61_9BACT</name>
<reference evidence="3 4" key="1">
    <citation type="submission" date="2020-07" db="EMBL/GenBank/DDBJ databases">
        <title>Thermogemmata thermophila gen. nov., sp. nov., a novel moderate thermophilic planctomycete from a Kamchatka hot spring.</title>
        <authorList>
            <person name="Elcheninov A.G."/>
            <person name="Podosokorskaya O.A."/>
            <person name="Kovaleva O.L."/>
            <person name="Novikov A."/>
            <person name="Bonch-Osmolovskaya E.A."/>
            <person name="Toshchakov S.V."/>
            <person name="Kublanov I.V."/>
        </authorList>
    </citation>
    <scope>NUCLEOTIDE SEQUENCE [LARGE SCALE GENOMIC DNA]</scope>
    <source>
        <strain evidence="3 4">2918</strain>
    </source>
</reference>
<dbReference type="Pfam" id="PF07585">
    <property type="entry name" value="BBP7"/>
    <property type="match status" value="1"/>
</dbReference>